<evidence type="ECO:0000256" key="1">
    <source>
        <dbReference type="SAM" id="MobiDB-lite"/>
    </source>
</evidence>
<evidence type="ECO:0000313" key="3">
    <source>
        <dbReference type="Proteomes" id="UP000825729"/>
    </source>
</evidence>
<evidence type="ECO:0008006" key="4">
    <source>
        <dbReference type="Google" id="ProtNLM"/>
    </source>
</evidence>
<feature type="compositionally biased region" description="Basic and acidic residues" evidence="1">
    <location>
        <begin position="81"/>
        <end position="95"/>
    </location>
</feature>
<organism evidence="2 3">
    <name type="scientific">Aristolochia fimbriata</name>
    <name type="common">White veined hardy Dutchman's pipe vine</name>
    <dbReference type="NCBI Taxonomy" id="158543"/>
    <lineage>
        <taxon>Eukaryota</taxon>
        <taxon>Viridiplantae</taxon>
        <taxon>Streptophyta</taxon>
        <taxon>Embryophyta</taxon>
        <taxon>Tracheophyta</taxon>
        <taxon>Spermatophyta</taxon>
        <taxon>Magnoliopsida</taxon>
        <taxon>Magnoliidae</taxon>
        <taxon>Piperales</taxon>
        <taxon>Aristolochiaceae</taxon>
        <taxon>Aristolochia</taxon>
    </lineage>
</organism>
<protein>
    <recommendedName>
        <fullName evidence="4">Protein FAR1-RELATED SEQUENCE</fullName>
    </recommendedName>
</protein>
<dbReference type="AlphaFoldDB" id="A0AAV7EIY8"/>
<gene>
    <name evidence="2" type="ORF">H6P81_013680</name>
</gene>
<feature type="region of interest" description="Disordered" evidence="1">
    <location>
        <begin position="73"/>
        <end position="95"/>
    </location>
</feature>
<evidence type="ECO:0000313" key="2">
    <source>
        <dbReference type="EMBL" id="KAG9447552.1"/>
    </source>
</evidence>
<keyword evidence="3" id="KW-1185">Reference proteome</keyword>
<reference evidence="2 3" key="1">
    <citation type="submission" date="2021-07" db="EMBL/GenBank/DDBJ databases">
        <title>The Aristolochia fimbriata genome: insights into angiosperm evolution, floral development and chemical biosynthesis.</title>
        <authorList>
            <person name="Jiao Y."/>
        </authorList>
    </citation>
    <scope>NUCLEOTIDE SEQUENCE [LARGE SCALE GENOMIC DNA]</scope>
    <source>
        <strain evidence="2">IBCAS-2021</strain>
        <tissue evidence="2">Leaf</tissue>
    </source>
</reference>
<comment type="caution">
    <text evidence="2">The sequence shown here is derived from an EMBL/GenBank/DDBJ whole genome shotgun (WGS) entry which is preliminary data.</text>
</comment>
<sequence>MGQQEPVYAECSAALDLEPCLGSGEVVVGTPVREPIKGVMGDHWSDASGETNSQGVTGGVYRARIRLNKIDFSSGRRSSRSKADGPPENGCKNDTRNDCKMSLTTGDAQALYERDAMSVVVASGVYEIPSNYILKRWTKDARSRHVLDQGIFGLPGPVRYGDVWFLQAIAPCKKVFPTAEGELHLTNCKDLHGFSVAT</sequence>
<proteinExistence type="predicted"/>
<name>A0AAV7EIY8_ARIFI</name>
<dbReference type="EMBL" id="JAINDJ010000005">
    <property type="protein sequence ID" value="KAG9447552.1"/>
    <property type="molecule type" value="Genomic_DNA"/>
</dbReference>
<accession>A0AAV7EIY8</accession>
<dbReference type="Proteomes" id="UP000825729">
    <property type="component" value="Unassembled WGS sequence"/>
</dbReference>
<dbReference type="AntiFam" id="ANF00029">
    <property type="entry name" value="Antisense to 16S rRNA"/>
</dbReference>